<dbReference type="Gene3D" id="3.30.2410.10">
    <property type="entry name" value="Hect, E3 ligase catalytic domain"/>
    <property type="match status" value="1"/>
</dbReference>
<dbReference type="EMBL" id="JAULJE010000025">
    <property type="protein sequence ID" value="KAK1327902.1"/>
    <property type="molecule type" value="Genomic_DNA"/>
</dbReference>
<dbReference type="PROSITE" id="PS51416">
    <property type="entry name" value="MIB_HERC2"/>
    <property type="match status" value="1"/>
</dbReference>
<evidence type="ECO:0000256" key="19">
    <source>
        <dbReference type="SAM" id="MobiDB-lite"/>
    </source>
</evidence>
<sequence length="5220" mass="563905">MPSESFCLAAQARLDSKWLKTDIQLAFTGDGLCGLWNEMVKDGEIVYPGAEATQSGELPPRKDDGVDTQSGMKKEDLNDKDKKDEEESPAPAFRSKSILESWVWGQQPDVGELKECLSVLVKEQQALAVQAATSTLSALRLRQRLVILERYFIALNRAVAQESAKVKWKSSSGSLPSVDKKSSRPTGKGVEGLARVGSRAALSFAFAFLRRAWRSGEDADLCSELLQESLDALRALPEASLFDESTVSSVWLEVVERATRFLRSVVTGDVHGTPGTKGPGSIPLQDQHLALALLLELAVQRGTLSQMLSAILLLLQLWDSGTQETDNERSAQGTSAPLLPLLQRFQNMLCGKDAPHAEGDTLLLAGPLSPNESFLRYLVLPQDSELAIDLRQTAVVVMAHLDRLAAPCMPPLCSSPTSHKGSVQEVIGWGLIGWKCYANVIGPIQSKGLANLGVTQIACAEKRFLILSRNGRVYTQAYNSDTLAPQLVQGLASRNIVKIAAHSDGHHYLALAATGEVFSWGCGDGGRLGHGDTVPLEEPKVISAFSGKQAGKHVVHIACGSTYSAAITAEGELYTWGRGNYGRLGHGSSEDEAIPMLVAGLKGLKVIDVACGSGDAQTLAVTDNGQVWSWGDGDYGKLGRGGSDGCKTPKLIEKLQDLDVVKVRCGSQFSVALTKDGQVYSWGKGDNQRLGHGTEEHVRYPKLLEALQGKKVIDVAAGSTHCLALTEDSEVHSWGNNDQCQHFDTLHQTKPEPSLLPGLDTKHIVGIACGPAQSFAWSSCSEWSVGLRVPFVVDVCSGTFEQLDLLLRQVSEGMDGTADWPPPQEKECMAVATLNLLRLQLHAAISHQVDPELLGLGLGSGLLSSLKQTVVALASSAGVLGTVQAAAQAVLQSGWSVLLPTAEERARALSALLPCAVSGNEVNVSPGRRFMIDLLVGSLMADGGLESALNAAITAEIQDIEAKKEAQKEKEIDEQEANASTFHRSRTPLDKDLINTGIYESSGKQCLPLVQLIQQLLRNIAAQTVARLKDVARRISSCLEVEQHSRDRSASLDLLLRFQRLLISKLYPGESVGPPADAPKSAHWVGHLHTASRRTVPWRRPAELDRATSSGLSTLSSVTITHHVPGKHEGDMQLPPLPPGPELMGVGSLLKKYTALLCTHIGDILPVAASVASTSWRHFAEVASVVEGDFTGTFSFPACGRVHCHRQTRASTDRFLKPLALAPGFLARAVPWLLWLLAALPEQPGEESVLWPWVVAPSCTVADTSAESVLAVRLPFSSSSRDPSVLLPELVVSIVLLLSKNPGLMQEAGAVPLLGGLLEHLDRFNHLAPGRERDDQEELAWPGIMGQNCRNNEEVTLIRKADLENHNKDGGFWTVIDGRVYDIKDFQAQALSGSSILAQFAGEDPVVALEAALQFEDTRESMHAFCVGQYLEPDQEVVTVPDLGSLSSPLMDTERNLGLLLGLHASYLALSTPLSPVEVECAKWLQSSIFSGGLQTSQTHYSYNEEKDEDHCSSPGGTPASKSRLCAHSRALGDHSQAFLQALADNSVQDHNVKDFLCQVERCCRQCHLTTPISFPPEHPVEEVGRLLLCCLLKHEDLGHVALSLVHAGALAVEQAKHRALPKSVVDVCRVVYQAKCSLIKTHQEQGRSYKEVCAPVIERLRFLFNELRPAVCSDLSVLSRLKLLSSLPRWRRVAQKIIRDGRKKRVPKKPEPTDDEGKIGNEESDLEEACLLPHSPVHVDKRPLATRAPKDKWQPLLSTVTGVHRYKWLKQSVQGLPPQSALLGTIAEFALREEPVDVEKMRKCLLKQLERAEVRLEGIDTILKLAAKGFLLPSVQYAVFCGWQRLIPEGIDLGEPLTDCLKDVDLIPPFNRMLLEVTFGKLYAWAVQNIRNILMDANAKFKELGIQPVPLQTITNENPAGPSLGTTPHARFLLAMLSMLTLQHGAHNLSLLLNSGTLALAQTALRLIGPSGDHVEEDGNVSARGASATVLEETRKETAPTQLPVSGPELAAMMKIGTRVMRGVDWKWGDQDGPPPGLGRVIGELGEDGWIRVQWDTGSTNSYRMGKEGKYDLKLAELPASAQPSAEDSDTEDDSEAEPADRHMHPTAMMLTSTVNLLQTLCLSAGVHAEVMQGEAIRTLCGLLRVVVESGTSDTTLSPNSAVCREQHRSWCSLGFVRSIALTPHMCAALSSPPWIALLMRVVEGHAPFTAASLQRQILALHLLQAVLPSWDKAERAEDMEGLVEKLFGFLGSLLTTCSSDVPFLRESTLRRRRARPQASLTATHSSTLAEEAVALLRTLHSLGQWNGLINKHINSQLQAVSRSCGPTPAGGALLEDCLPDADGPEVGGLMAVLAVIGGIDGRLRLGGQVAHEEFGEGTVTRITPKGRITVQFSDMRTCPVLLSPQLPAVPFSITSLPFTDPMLAVWAQLVNLAGSRLERHKIKKSPKQGFAGPVDLGLLRRQQLKLYVLKAGRALLPHQDQLRQTLAQPAVQEAPAQADDSTAMSPDLGDMSPEGPQPPMILLQQLLAAATQPSPVKAVFARQELEAAALAVCQYLAVECAHPSSPAFEDGSSSEASTPVPAQHLRPVRARKRRQSPVPALPIVVQLMEMGFPRRNIELALKSLMGASGNAAGLPGAVLPGLPRRPVRWLTWRCWRPRPGRGATLTVCVLAGVEALVGWLLDHADVPGTDLSDPDTGSEDGSDEDLLEDLDDTAYALVSAPAPPPPPCPPVLGSRLRRVSVVCQARKDAEAGRASCGSSSGAVVTESQTYKKRADFLSNDDYAVYVRENIQVGMMVRCCRTYEEVCEGDVGKVIKLDRDGLHDLNVQSDWQHKGGTYWVRYIHVELLGYPPPSFPAHIKIGDKVRVKAAVTTPKYKWGSVTHQSVGIVKAFSANGKDVIVDFPQQSHWTGLLSEMELVPSVHPGVTCDGCQVFPIHGPRFKCRNCEDFDFCEPCFKARRHSPRHTFGRINEPGQSAVFCGRSGKQLKRCPSSQPGALLDSWSRMVKSLHVSSSVNQASRLIDGSEPCWQSSGSQGKHWIRLEIFPDVLVHRLKMTVDPADSSYMPSLVVVSGGNSLNNLIELKTINISPTDTTVSLLSDCTDGRQSRLSRLKHREGRGLPATQRARGTSGTGRTLARVHAAPSSALGEGVAPGLQLPVRVQYHRYIEIAIKQCRSSGIDCKIHGLVLLGRVRAEEEDWAAVPFLASDNEEEEDEKGGAGSLIRKKAAGLESAATIRTKVFVWGLNDKDQLGGLKGSKIKVPSFSETLSALNVVQVAGGSKSLFAVTVEGKVYACGEATNGRLGLGMSSGTVPIPRQVPALSSYVVKKVAVHSGGRHATALTVDGKVFSWGEGDDGKLGHFSRMNCDKPRLIEALKTKRIRDIACGSSHSAALTSSGELYTWGLGEYGRLGHGDNTTQLKPKMVKVLLGHRVIQVACGSRDAQTLALTDEGLVFSWGDGDFGKLGRGGSEGCNVPQNIERLNGQGVCQIECGAQFSLALTKSGVVWTWGKGDYFRLGHGSDVHVRKPQVVEGLRGKKIVHVAVGALHCLAVTDAGQVYAWGDNDHGQQGNGTTTVNRKPTLVQGLEGQKVTRVACGSSHSVAWTTVDVATPSVHEPVLFQTARDPLGASYLGVPSDAESSAASNKLSGAGSSKPGRPSLAKTLLSLDGNLAKQQALSHVLNALQITYARDAVVGALMPAGMITPECPSFSSSAPPSEASATASPVSGEACLLAADPEDRPSPSPWQEKRGEMISSEDAVTPAAVTPSASSASSRPFIPVTDDPGAASIIAETMTKAREDVESQNKASGPEPQALDEFTSLLVADDTRVLVDLLKLSVCGRAGDRGREVLSAVLSGMGTAYPQVADMLLELCVTELEDVASDSQSGRLSSQPVVVESSHPYTDDTSSSGTVKIPGAEGLRVEFDRQCSTERRHDPLTVMDGVNRIVSVRSGREWSDWSSELRIPGDELKWKFISDGSVNGWGWRFTVYPIMPAAGEGLRCPGGGRGAQVRGCGAQAGLLAVRVHRYTPCCGLPAAAWGACRAGHADLLTGCPWCSPSGPKDLLSDRCVLSCPSMDLVTCLLDFRLNLASNRSIVPRLAASLAACAQLSALAASHRMWALQRLRKLLTTEFGQSVNIRRLLGDSDGEARALVFPYLGTPHSLFRAKGTDRIERSLIEAKHVGGGRGYSVLFPQSFSGSALAALVKGLPETLERQFEYEDPIVRGGKQLLHSPFFKVLVALACDLELDTLPCCAETHKWAWFRRYCMASRVAVALDRRTPLPRLFLDEVAKKIRELMADGEAMDVLHESHDVFRREHDEQLVQWMSRRPDDWTLSAGGSGTIYGWGHNHRGQLGGIEGAKVKVPTPCEALATLRPVQLIGGEQTLFAVTADGKLYATGYGAGGRLGVGGTESVSTPTLLESIQHVFIRKVAVNSGGKHCLALSSEGEVYSWGEAEDGKLGHGNRSPCDRPRVVESLRGTEVVDIAAGGAHSACVTSAGDLYTWGKGRYGRLGHSDSEDQLKPKLVEALQGHRVVDVACGSGDAQTLCLTDDDTVWSWGDGDYGKLGRGGSDGCKVPMKIDSLTGLGVVKVECGSQFSVALTKSGTVYTWGKGDYHRLGHGSDDHVRRPRQVQGLQGKKVIAIATGSLHCVCCTEEGEVYTWGDNDEGQLGDGTTNAIQRPRLVAALQGRKVNRVACGSAHTLAWSTSKPASAGKLPAQVPMEYNHLQELPVVALRNRLLLLHHLSELFCPCIPMFDLEGALGETGLGPAVGFDTLRGILISQGKEVAFRKVVQATMVRDRQHGPVVELNRIQVKRSRSKGGLAGPDGTKSVFGQMCAKMSSFSPDSLLLPHRVWKVKFVGESVDDCGGGYSESIAEICEELQNGLTPLLIVTPNGRDESGANRDCYLLSPAARAPVHTNMFRFLGVLLGIAIRTGSPLSLSLAEPVWKQLAGMSLTIADLSEVDKDFIPGLMYIRDNEATSEEFEAMGLPFTVPSASGQDVQLSSRHSHISLDTRAEYVRLAVSYRLHEFDEQVAAVREGMARVVPVPLLSLFTGYELETMVCGSPDIPLHLLKSVATYKGVEPSAPLVQWFWEVMEAFSNTERSLFLRFVWGRTRLPRTIADFRGRDFVIQVLDKYSPPDHFLPESYTCFFLLKLPRYSCRQVLEEKLKYAIHFCKSIDTDDYARIALTGEPAAEDSSEDSENEDVDSFASDSTQDYLTGH</sequence>
<dbReference type="InterPro" id="IPR009091">
    <property type="entry name" value="RCC1/BLIP-II"/>
</dbReference>
<dbReference type="Pfam" id="PF00173">
    <property type="entry name" value="Cyt-b5"/>
    <property type="match status" value="1"/>
</dbReference>
<dbReference type="PROSITE" id="PS50135">
    <property type="entry name" value="ZF_ZZ_2"/>
    <property type="match status" value="1"/>
</dbReference>
<name>A0AA40LDA9_CNENI</name>
<dbReference type="Proteomes" id="UP001177744">
    <property type="component" value="Unassembled WGS sequence"/>
</dbReference>
<dbReference type="FunFam" id="3.30.60.90:FF:000006">
    <property type="entry name" value="E3 ubiquitin-protein ligase HERC2 isoform X2"/>
    <property type="match status" value="1"/>
</dbReference>
<dbReference type="SUPFAM" id="SSF55856">
    <property type="entry name" value="Cytochrome b5-like heme/steroid binding domain"/>
    <property type="match status" value="1"/>
</dbReference>
<dbReference type="SUPFAM" id="SSF56204">
    <property type="entry name" value="Hect, E3 ligase catalytic domain"/>
    <property type="match status" value="1"/>
</dbReference>
<feature type="repeat" description="RCC1" evidence="18">
    <location>
        <begin position="625"/>
        <end position="676"/>
    </location>
</feature>
<evidence type="ECO:0000259" key="20">
    <source>
        <dbReference type="PROSITE" id="PS50135"/>
    </source>
</evidence>
<feature type="compositionally biased region" description="Acidic residues" evidence="19">
    <location>
        <begin position="5192"/>
        <end position="5206"/>
    </location>
</feature>
<evidence type="ECO:0000256" key="7">
    <source>
        <dbReference type="ARBA" id="ARBA00022679"/>
    </source>
</evidence>
<feature type="repeat" description="RCC1" evidence="18">
    <location>
        <begin position="4654"/>
        <end position="4705"/>
    </location>
</feature>
<feature type="domain" description="MIB/HERC2" evidence="24">
    <location>
        <begin position="2007"/>
        <end position="2080"/>
    </location>
</feature>
<evidence type="ECO:0000256" key="12">
    <source>
        <dbReference type="ARBA" id="ARBA00022833"/>
    </source>
</evidence>
<feature type="region of interest" description="Disordered" evidence="19">
    <location>
        <begin position="3883"/>
        <end position="3911"/>
    </location>
</feature>
<feature type="compositionally biased region" description="Basic and acidic residues" evidence="19">
    <location>
        <begin position="72"/>
        <end position="85"/>
    </location>
</feature>
<dbReference type="FunFam" id="3.30.2410.10:FF:000006">
    <property type="entry name" value="probable E3 ubiquitin-protein ligase HERC1 isoform X2"/>
    <property type="match status" value="1"/>
</dbReference>
<dbReference type="InterPro" id="IPR004939">
    <property type="entry name" value="APC_su10/DOC_dom"/>
</dbReference>
<dbReference type="FunFam" id="2.30.30.40:FF:000074">
    <property type="entry name" value="E3 ubiquitin-protein ligase HERC2 isoform X1"/>
    <property type="match status" value="1"/>
</dbReference>
<feature type="repeat" description="RCC1" evidence="18">
    <location>
        <begin position="571"/>
        <end position="622"/>
    </location>
</feature>
<dbReference type="InterPro" id="IPR035983">
    <property type="entry name" value="Hect_E3_ubiquitin_ligase"/>
</dbReference>
<evidence type="ECO:0000256" key="16">
    <source>
        <dbReference type="PROSITE-ProRule" id="PRU00104"/>
    </source>
</evidence>
<dbReference type="InterPro" id="IPR010606">
    <property type="entry name" value="Mib_Herc2"/>
</dbReference>
<evidence type="ECO:0000259" key="24">
    <source>
        <dbReference type="PROSITE" id="PS51416"/>
    </source>
</evidence>
<feature type="repeat" description="RCC1" evidence="18">
    <location>
        <begin position="3556"/>
        <end position="3607"/>
    </location>
</feature>
<feature type="compositionally biased region" description="Low complexity" evidence="19">
    <location>
        <begin position="3759"/>
        <end position="3774"/>
    </location>
</feature>
<feature type="compositionally biased region" description="Low complexity" evidence="19">
    <location>
        <begin position="2490"/>
        <end position="2500"/>
    </location>
</feature>
<dbReference type="Gene3D" id="2.30.30.30">
    <property type="match status" value="1"/>
</dbReference>
<evidence type="ECO:0000256" key="4">
    <source>
        <dbReference type="ARBA" id="ARBA00012485"/>
    </source>
</evidence>
<dbReference type="GO" id="GO:0061630">
    <property type="term" value="F:ubiquitin protein ligase activity"/>
    <property type="evidence" value="ECO:0007669"/>
    <property type="project" value="UniProtKB-EC"/>
</dbReference>
<dbReference type="FunFam" id="3.30.2160.10:FF:000010">
    <property type="entry name" value="E3 ubiquitin-protein ligase HERC2 isoform X2"/>
    <property type="match status" value="1"/>
</dbReference>
<keyword evidence="13" id="KW-0206">Cytoskeleton</keyword>
<feature type="region of interest" description="Disordered" evidence="19">
    <location>
        <begin position="2081"/>
        <end position="2104"/>
    </location>
</feature>
<dbReference type="SUPFAM" id="SSF63748">
    <property type="entry name" value="Tudor/PWWP/MBT"/>
    <property type="match status" value="1"/>
</dbReference>
<feature type="region of interest" description="Disordered" evidence="19">
    <location>
        <begin position="5190"/>
        <end position="5220"/>
    </location>
</feature>
<evidence type="ECO:0000259" key="23">
    <source>
        <dbReference type="PROSITE" id="PS51284"/>
    </source>
</evidence>
<dbReference type="Pfam" id="PF00632">
    <property type="entry name" value="HECT"/>
    <property type="match status" value="1"/>
</dbReference>
<feature type="repeat" description="RCC1" evidence="18">
    <location>
        <begin position="4496"/>
        <end position="4547"/>
    </location>
</feature>
<evidence type="ECO:0000256" key="10">
    <source>
        <dbReference type="ARBA" id="ARBA00022771"/>
    </source>
</evidence>
<feature type="repeat" description="RCC1" evidence="18">
    <location>
        <begin position="677"/>
        <end position="728"/>
    </location>
</feature>
<dbReference type="PROSITE" id="PS51284">
    <property type="entry name" value="DOC"/>
    <property type="match status" value="1"/>
</dbReference>
<dbReference type="SUPFAM" id="SSF49785">
    <property type="entry name" value="Galactose-binding domain-like"/>
    <property type="match status" value="1"/>
</dbReference>
<dbReference type="InterPro" id="IPR058923">
    <property type="entry name" value="RCC1-like_dom"/>
</dbReference>
<dbReference type="Gene3D" id="2.60.120.260">
    <property type="entry name" value="Galactose-binding domain-like"/>
    <property type="match status" value="1"/>
</dbReference>
<feature type="domain" description="Cytochrome b5 heme-binding" evidence="22">
    <location>
        <begin position="1355"/>
        <end position="1431"/>
    </location>
</feature>
<dbReference type="FunFam" id="2.30.30.30:FF:000015">
    <property type="entry name" value="E3 ubiquitin-protein ligase HERC2"/>
    <property type="match status" value="1"/>
</dbReference>
<evidence type="ECO:0000313" key="25">
    <source>
        <dbReference type="EMBL" id="KAK1327902.1"/>
    </source>
</evidence>
<dbReference type="SMART" id="SM00119">
    <property type="entry name" value="HECTc"/>
    <property type="match status" value="1"/>
</dbReference>
<dbReference type="SMART" id="SM00291">
    <property type="entry name" value="ZnF_ZZ"/>
    <property type="match status" value="1"/>
</dbReference>
<dbReference type="Pfam" id="PF11515">
    <property type="entry name" value="Cul7"/>
    <property type="match status" value="1"/>
</dbReference>
<evidence type="ECO:0000256" key="15">
    <source>
        <dbReference type="ARBA" id="ARBA00081609"/>
    </source>
</evidence>
<dbReference type="CDD" id="cd08664">
    <property type="entry name" value="APC10-HERC2"/>
    <property type="match status" value="1"/>
</dbReference>
<dbReference type="FunFam" id="2.130.10.30:FF:000006">
    <property type="entry name" value="E3 ubiquitin-protein ligase HERC2 isoform X1"/>
    <property type="match status" value="1"/>
</dbReference>
<dbReference type="Gene3D" id="3.10.120.10">
    <property type="entry name" value="Cytochrome b5-like heme/steroid binding domain"/>
    <property type="match status" value="1"/>
</dbReference>
<feature type="repeat" description="RCC1" evidence="18">
    <location>
        <begin position="3398"/>
        <end position="3449"/>
    </location>
</feature>
<dbReference type="SMART" id="SM00706">
    <property type="entry name" value="TECPR"/>
    <property type="match status" value="5"/>
</dbReference>
<keyword evidence="5" id="KW-0963">Cytoplasm</keyword>
<dbReference type="InterPro" id="IPR008979">
    <property type="entry name" value="Galactose-bd-like_sf"/>
</dbReference>
<dbReference type="FunFam" id="2.130.10.30:FF:000003">
    <property type="entry name" value="E3 ubiquitin-protein ligase HERC2 isoform X1"/>
    <property type="match status" value="1"/>
</dbReference>
<comment type="pathway">
    <text evidence="3">Protein modification; protein ubiquitination.</text>
</comment>
<feature type="region of interest" description="Disordered" evidence="19">
    <location>
        <begin position="3758"/>
        <end position="3778"/>
    </location>
</feature>
<dbReference type="InterPro" id="IPR037252">
    <property type="entry name" value="Mib_Herc2_sf"/>
</dbReference>
<evidence type="ECO:0000259" key="22">
    <source>
        <dbReference type="PROSITE" id="PS50255"/>
    </source>
</evidence>
<evidence type="ECO:0000256" key="5">
    <source>
        <dbReference type="ARBA" id="ARBA00022490"/>
    </source>
</evidence>
<dbReference type="FunFam" id="2.130.10.30:FF:000004">
    <property type="entry name" value="E3 ubiquitin-protein ligase HERC2 isoform X2"/>
    <property type="match status" value="1"/>
</dbReference>
<keyword evidence="6" id="KW-0597">Phosphoprotein</keyword>
<dbReference type="CDD" id="cd00078">
    <property type="entry name" value="HECTc"/>
    <property type="match status" value="1"/>
</dbReference>
<dbReference type="Pfam" id="PF00415">
    <property type="entry name" value="RCC1"/>
    <property type="match status" value="4"/>
</dbReference>
<dbReference type="Gene3D" id="2.130.10.30">
    <property type="entry name" value="Regulator of chromosome condensation 1/beta-lactamase-inhibitor protein II"/>
    <property type="match status" value="3"/>
</dbReference>
<feature type="repeat" description="RCC1" evidence="18">
    <location>
        <begin position="3291"/>
        <end position="3345"/>
    </location>
</feature>
<keyword evidence="12" id="KW-0862">Zinc</keyword>
<evidence type="ECO:0000313" key="26">
    <source>
        <dbReference type="Proteomes" id="UP001177744"/>
    </source>
</evidence>
<feature type="repeat" description="RCC1" evidence="18">
    <location>
        <begin position="729"/>
        <end position="780"/>
    </location>
</feature>
<feature type="region of interest" description="Disordered" evidence="19">
    <location>
        <begin position="170"/>
        <end position="190"/>
    </location>
</feature>
<feature type="compositionally biased region" description="Polar residues" evidence="19">
    <location>
        <begin position="3883"/>
        <end position="3892"/>
    </location>
</feature>
<feature type="region of interest" description="Disordered" evidence="19">
    <location>
        <begin position="1702"/>
        <end position="1721"/>
    </location>
</feature>
<keyword evidence="7" id="KW-0808">Transferase</keyword>
<dbReference type="PANTHER" id="PTHR22872">
    <property type="entry name" value="BTK-BINDING PROTEIN-RELATED"/>
    <property type="match status" value="1"/>
</dbReference>
<feature type="region of interest" description="Disordered" evidence="19">
    <location>
        <begin position="50"/>
        <end position="93"/>
    </location>
</feature>
<evidence type="ECO:0000256" key="13">
    <source>
        <dbReference type="ARBA" id="ARBA00023212"/>
    </source>
</evidence>
<dbReference type="Pfam" id="PF06701">
    <property type="entry name" value="MIB_HERC2"/>
    <property type="match status" value="1"/>
</dbReference>
<keyword evidence="8" id="KW-0479">Metal-binding</keyword>
<dbReference type="InterPro" id="IPR006624">
    <property type="entry name" value="Beta-propeller_rpt_TECPR"/>
</dbReference>
<feature type="compositionally biased region" description="Acidic residues" evidence="19">
    <location>
        <begin position="2088"/>
        <end position="2099"/>
    </location>
</feature>
<feature type="repeat" description="RCC1" evidence="18">
    <location>
        <begin position="3346"/>
        <end position="3397"/>
    </location>
</feature>
<keyword evidence="26" id="KW-1185">Reference proteome</keyword>
<feature type="compositionally biased region" description="Polar residues" evidence="19">
    <location>
        <begin position="5209"/>
        <end position="5220"/>
    </location>
</feature>
<evidence type="ECO:0000256" key="6">
    <source>
        <dbReference type="ARBA" id="ARBA00022553"/>
    </source>
</evidence>
<dbReference type="GO" id="GO:0016567">
    <property type="term" value="P:protein ubiquitination"/>
    <property type="evidence" value="ECO:0007669"/>
    <property type="project" value="InterPro"/>
</dbReference>
<dbReference type="CDD" id="cd02344">
    <property type="entry name" value="ZZ_HERC2"/>
    <property type="match status" value="1"/>
</dbReference>
<dbReference type="Gene3D" id="3.90.1750.10">
    <property type="entry name" value="Hect, E3 ligase catalytic domains"/>
    <property type="match status" value="1"/>
</dbReference>
<dbReference type="PROSITE" id="PS50255">
    <property type="entry name" value="CYTOCHROME_B5_2"/>
    <property type="match status" value="1"/>
</dbReference>
<dbReference type="InterPro" id="IPR001199">
    <property type="entry name" value="Cyt_B5-like_heme/steroid-bd"/>
</dbReference>
<evidence type="ECO:0000256" key="3">
    <source>
        <dbReference type="ARBA" id="ARBA00004906"/>
    </source>
</evidence>
<feature type="repeat" description="RCC1" evidence="18">
    <location>
        <begin position="4390"/>
        <end position="4443"/>
    </location>
</feature>
<dbReference type="InterPro" id="IPR043145">
    <property type="entry name" value="Znf_ZZ_sf"/>
</dbReference>
<dbReference type="FunFam" id="3.10.120.10:FF:000005">
    <property type="entry name" value="E3 ubiquitin-protein ligase HERC2 isoform X2"/>
    <property type="match status" value="1"/>
</dbReference>
<keyword evidence="11 16" id="KW-0833">Ubl conjugation pathway</keyword>
<evidence type="ECO:0000259" key="21">
    <source>
        <dbReference type="PROSITE" id="PS50237"/>
    </source>
</evidence>
<feature type="compositionally biased region" description="Polar residues" evidence="19">
    <location>
        <begin position="3899"/>
        <end position="3910"/>
    </location>
</feature>
<dbReference type="InterPro" id="IPR036400">
    <property type="entry name" value="Cyt_B5-like_heme/steroid_sf"/>
</dbReference>
<dbReference type="GO" id="GO:0008270">
    <property type="term" value="F:zinc ion binding"/>
    <property type="evidence" value="ECO:0007669"/>
    <property type="project" value="UniProtKB-KW"/>
</dbReference>
<dbReference type="InterPro" id="IPR037976">
    <property type="entry name" value="HERC2_APC10"/>
</dbReference>
<dbReference type="SUPFAM" id="SSF50985">
    <property type="entry name" value="RCC1/BLIP-II"/>
    <property type="match status" value="3"/>
</dbReference>
<dbReference type="PANTHER" id="PTHR22872:SF2">
    <property type="entry name" value="INHIBITOR OF BRUTON TYROSINE KINASE"/>
    <property type="match status" value="1"/>
</dbReference>
<evidence type="ECO:0000256" key="17">
    <source>
        <dbReference type="PROSITE-ProRule" id="PRU00228"/>
    </source>
</evidence>
<feature type="repeat" description="RCC1" evidence="18">
    <location>
        <begin position="4338"/>
        <end position="4389"/>
    </location>
</feature>
<dbReference type="Gene3D" id="2.30.30.40">
    <property type="entry name" value="SH3 Domains"/>
    <property type="match status" value="1"/>
</dbReference>
<dbReference type="PROSITE" id="PS01357">
    <property type="entry name" value="ZF_ZZ_1"/>
    <property type="match status" value="1"/>
</dbReference>
<gene>
    <name evidence="25" type="ORF">QTO34_012811</name>
</gene>
<dbReference type="SMART" id="SM01337">
    <property type="entry name" value="APC10"/>
    <property type="match status" value="1"/>
</dbReference>
<dbReference type="EC" id="2.3.2.26" evidence="4"/>
<proteinExistence type="predicted"/>
<dbReference type="InterPro" id="IPR014722">
    <property type="entry name" value="Rib_uL2_dom2"/>
</dbReference>
<dbReference type="Pfam" id="PF00569">
    <property type="entry name" value="ZZ"/>
    <property type="match status" value="1"/>
</dbReference>
<comment type="subcellular location">
    <subcellularLocation>
        <location evidence="2">Cytoplasm</location>
        <location evidence="2">Cytoskeleton</location>
        <location evidence="2">Microtubule organizing center</location>
        <location evidence="2">Centrosome</location>
        <location evidence="2">Centriole</location>
    </subcellularLocation>
</comment>
<feature type="domain" description="ZZ-type" evidence="20">
    <location>
        <begin position="2924"/>
        <end position="2976"/>
    </location>
</feature>
<keyword evidence="9" id="KW-0677">Repeat</keyword>
<dbReference type="InterPro" id="IPR051625">
    <property type="entry name" value="Signaling_Regulatory_Domain"/>
</dbReference>
<evidence type="ECO:0000256" key="9">
    <source>
        <dbReference type="ARBA" id="ARBA00022737"/>
    </source>
</evidence>
<evidence type="ECO:0000256" key="8">
    <source>
        <dbReference type="ARBA" id="ARBA00022723"/>
    </source>
</evidence>
<dbReference type="InterPro" id="IPR000408">
    <property type="entry name" value="Reg_chr_condens"/>
</dbReference>
<evidence type="ECO:0000256" key="2">
    <source>
        <dbReference type="ARBA" id="ARBA00004114"/>
    </source>
</evidence>
<dbReference type="Pfam" id="PF25390">
    <property type="entry name" value="WD40_RLD"/>
    <property type="match status" value="2"/>
</dbReference>
<comment type="catalytic activity">
    <reaction evidence="1">
        <text>S-ubiquitinyl-[E2 ubiquitin-conjugating enzyme]-L-cysteine + [acceptor protein]-L-lysine = [E2 ubiquitin-conjugating enzyme]-L-cysteine + N(6)-ubiquitinyl-[acceptor protein]-L-lysine.</text>
        <dbReference type="EC" id="2.3.2.26"/>
    </reaction>
</comment>
<dbReference type="InterPro" id="IPR000433">
    <property type="entry name" value="Znf_ZZ"/>
</dbReference>
<dbReference type="PROSITE" id="PS50237">
    <property type="entry name" value="HECT"/>
    <property type="match status" value="1"/>
</dbReference>
<feature type="repeat" description="RCC1" evidence="18">
    <location>
        <begin position="3504"/>
        <end position="3555"/>
    </location>
</feature>
<dbReference type="PROSITE" id="PS50012">
    <property type="entry name" value="RCC1_3"/>
    <property type="match status" value="19"/>
</dbReference>
<feature type="domain" description="HECT" evidence="21">
    <location>
        <begin position="4843"/>
        <end position="5180"/>
    </location>
</feature>
<evidence type="ECO:0000256" key="11">
    <source>
        <dbReference type="ARBA" id="ARBA00022786"/>
    </source>
</evidence>
<dbReference type="InterPro" id="IPR041987">
    <property type="entry name" value="ZZ_HERC2"/>
</dbReference>
<dbReference type="InterPro" id="IPR000569">
    <property type="entry name" value="HECT_dom"/>
</dbReference>
<dbReference type="PRINTS" id="PR00633">
    <property type="entry name" value="RCCNDNSATION"/>
</dbReference>
<feature type="compositionally biased region" description="Basic and acidic residues" evidence="19">
    <location>
        <begin position="1709"/>
        <end position="1721"/>
    </location>
</feature>
<feature type="repeat" description="RCC1" evidence="18">
    <location>
        <begin position="515"/>
        <end position="570"/>
    </location>
</feature>
<feature type="repeat" description="RCC1" evidence="18">
    <location>
        <begin position="3452"/>
        <end position="3503"/>
    </location>
</feature>
<reference evidence="25" key="1">
    <citation type="submission" date="2023-06" db="EMBL/GenBank/DDBJ databases">
        <title>Reference genome for the Northern bat (Eptesicus nilssonii), a most northern bat species.</title>
        <authorList>
            <person name="Laine V.N."/>
            <person name="Pulliainen A.T."/>
            <person name="Lilley T.M."/>
        </authorList>
    </citation>
    <scope>NUCLEOTIDE SEQUENCE</scope>
    <source>
        <strain evidence="25">BLF_Eptnil</strain>
        <tissue evidence="25">Kidney</tissue>
    </source>
</reference>
<feature type="repeat" description="RCC1" evidence="18">
    <location>
        <begin position="4602"/>
        <end position="4653"/>
    </location>
</feature>
<accession>A0AA40LDA9</accession>
<organism evidence="25 26">
    <name type="scientific">Cnephaeus nilssonii</name>
    <name type="common">Northern bat</name>
    <name type="synonym">Eptesicus nilssonii</name>
    <dbReference type="NCBI Taxonomy" id="3371016"/>
    <lineage>
        <taxon>Eukaryota</taxon>
        <taxon>Metazoa</taxon>
        <taxon>Chordata</taxon>
        <taxon>Craniata</taxon>
        <taxon>Vertebrata</taxon>
        <taxon>Euteleostomi</taxon>
        <taxon>Mammalia</taxon>
        <taxon>Eutheria</taxon>
        <taxon>Laurasiatheria</taxon>
        <taxon>Chiroptera</taxon>
        <taxon>Yangochiroptera</taxon>
        <taxon>Vespertilionidae</taxon>
        <taxon>Cnephaeus</taxon>
    </lineage>
</organism>
<dbReference type="Gene3D" id="3.30.2160.10">
    <property type="entry name" value="Hect, E3 ligase catalytic domain"/>
    <property type="match status" value="1"/>
</dbReference>
<dbReference type="SUPFAM" id="SSF159034">
    <property type="entry name" value="Mib/herc2 domain-like"/>
    <property type="match status" value="1"/>
</dbReference>
<evidence type="ECO:0000256" key="1">
    <source>
        <dbReference type="ARBA" id="ARBA00000885"/>
    </source>
</evidence>
<dbReference type="PROSITE" id="PS00626">
    <property type="entry name" value="RCC1_2"/>
    <property type="match status" value="1"/>
</dbReference>
<feature type="region of interest" description="Disordered" evidence="19">
    <location>
        <begin position="2490"/>
        <end position="2516"/>
    </location>
</feature>
<feature type="repeat" description="RCC1" evidence="18">
    <location>
        <begin position="3239"/>
        <end position="3290"/>
    </location>
</feature>
<feature type="active site" description="Glycyl thioester intermediate" evidence="16">
    <location>
        <position position="5148"/>
    </location>
</feature>
<evidence type="ECO:0000256" key="18">
    <source>
        <dbReference type="PROSITE-ProRule" id="PRU00235"/>
    </source>
</evidence>
<feature type="repeat" description="RCC1" evidence="18">
    <location>
        <begin position="4444"/>
        <end position="4495"/>
    </location>
</feature>
<dbReference type="Gene3D" id="3.30.60.90">
    <property type="match status" value="1"/>
</dbReference>
<dbReference type="SMART" id="SM01117">
    <property type="entry name" value="Cyt-b5"/>
    <property type="match status" value="1"/>
</dbReference>
<dbReference type="InterPro" id="IPR021097">
    <property type="entry name" value="CPH_domain"/>
</dbReference>
<dbReference type="GO" id="GO:0005814">
    <property type="term" value="C:centriole"/>
    <property type="evidence" value="ECO:0007669"/>
    <property type="project" value="UniProtKB-SubCell"/>
</dbReference>
<keyword evidence="10 17" id="KW-0863">Zinc-finger</keyword>
<feature type="region of interest" description="Disordered" evidence="19">
    <location>
        <begin position="2568"/>
        <end position="2595"/>
    </location>
</feature>
<comment type="caution">
    <text evidence="25">The sequence shown here is derived from an EMBL/GenBank/DDBJ whole genome shotgun (WGS) entry which is preliminary data.</text>
</comment>
<evidence type="ECO:0000256" key="14">
    <source>
        <dbReference type="ARBA" id="ARBA00080834"/>
    </source>
</evidence>
<feature type="repeat" description="RCC1" evidence="18">
    <location>
        <begin position="4550"/>
        <end position="4601"/>
    </location>
</feature>
<protein>
    <recommendedName>
        <fullName evidence="4">HECT-type E3 ubiquitin transferase</fullName>
        <ecNumber evidence="4">2.3.2.26</ecNumber>
    </recommendedName>
    <alternativeName>
        <fullName evidence="14">HECT domain and RCC1-like domain-containing protein 2</fullName>
    </alternativeName>
    <alternativeName>
        <fullName evidence="15">HECT-type E3 ubiquitin transferase HERC2</fullName>
    </alternativeName>
</protein>
<feature type="domain" description="DOC" evidence="23">
    <location>
        <begin position="2980"/>
        <end position="3216"/>
    </location>
</feature>